<dbReference type="Pfam" id="PF09479">
    <property type="entry name" value="Flg_new"/>
    <property type="match status" value="2"/>
</dbReference>
<feature type="chain" id="PRO_5028813420" evidence="2">
    <location>
        <begin position="28"/>
        <end position="1231"/>
    </location>
</feature>
<accession>A0A7G9B3D0</accession>
<evidence type="ECO:0000256" key="2">
    <source>
        <dbReference type="SAM" id="SignalP"/>
    </source>
</evidence>
<protein>
    <submittedName>
        <fullName evidence="3">InlB B-repeat-containing protein</fullName>
    </submittedName>
</protein>
<dbReference type="InterPro" id="IPR042229">
    <property type="entry name" value="Listeria/Bacterioides_rpt_sf"/>
</dbReference>
<evidence type="ECO:0000256" key="1">
    <source>
        <dbReference type="ARBA" id="ARBA00004196"/>
    </source>
</evidence>
<keyword evidence="2" id="KW-0732">Signal</keyword>
<comment type="subcellular location">
    <subcellularLocation>
        <location evidence="1">Cell envelope</location>
    </subcellularLocation>
</comment>
<reference evidence="3 4" key="1">
    <citation type="submission" date="2020-08" db="EMBL/GenBank/DDBJ databases">
        <authorList>
            <person name="Liu C."/>
            <person name="Sun Q."/>
        </authorList>
    </citation>
    <scope>NUCLEOTIDE SEQUENCE [LARGE SCALE GENOMIC DNA]</scope>
    <source>
        <strain evidence="3 4">NSJ-62</strain>
    </source>
</reference>
<evidence type="ECO:0000313" key="4">
    <source>
        <dbReference type="Proteomes" id="UP000515960"/>
    </source>
</evidence>
<dbReference type="Proteomes" id="UP000515960">
    <property type="component" value="Chromosome"/>
</dbReference>
<sequence length="1231" mass="129196">MKERRQLICLNLALILLWSLLPMPVFAAEGGASEEPVFQQAFDAAGETLRVGGRTVGYGEKAEGPGWSYNGVTTLTLKSGYTGEAVSTTLTALTIQVEGSVSAAGVSSTGRVDFNLTDPACRVSITGAEGQSAVTANMLVFGSEPKGALRIQSGGAGVPALSCATLMLPTARGYDEQSTNVILRSGTSEETARPVTEYDGQEYVYWELTECEVLFLSDGTVAERQNLPLGREADVRMAGAPEKSGGIFLGWSNGGKVYQPGQAASIRLSRTKEVFEAVWAERPETGVVYHGNGGTVAAAGSGKVAVTTVSAAPGTAVDLTSQGFSTGYYSFEGWSLTPGGEPLKSFTVPEGSAADLYAVWKSSNTIPGTSAGKRVSLVPGVVSLGDEAVDASLSPYQESSGTGWSGKAADLTLTAEYSGAPIETAFDLNLHISGQVRVNAASGAAIRAGGTLYLDFAPGASLRVTGSAGAPAIDAGNLWVGMPGALYAVGGSGASALEAAGTMSLSNPGADKSGYQNRLYSGGEAVASYEGQQEIEIRRPAAEFTFHFQDGATADGILETEYDGSALFNAPEPVWEGHAFLGWSTDAGGLSEAYYTKGGAAPDFSGGRDLYAIWGDDFGGRFVILDGRGRSVTADGRGACTVALADDGAALLPETADWTGQAEYALPASGVVTDLLWGGQRHVLVPGQRLYAVWGTEPYYTFLGNGGITSSGGAVAKAATPDKMEGVVFAREGQTLGWWTEFPDGTGRAYAPGSEYDKTLKTYYAHWVDSRAVCWGGGGTLSGGAVARETDSLPADANGFTRPGHQFLGWALQRGGSAATQAEFDAALSAGGPVYLYALWSAVTVRLHNATNCSELKPNADGTYTLPYGRSRSFYTDAFDGWNTKPDGSGTWYPYGTVIDPAQESAAEFYAFFVDSTQPSVWMTAGRGGFDGKTFQTVSETLPAGFTLPAQVGERQILAWWFGSFYTDGGAYPRGAVAPGDMVENWTLRTCFRAVDDGENTDEHARTVQDLNGGVTADGFRLMVSYASLGDLRLAGSDMVFREGYTLREWNTSADGTGQSYLPGARIYNHAGLSKAPRQVFAIWEPTSAPFATVTTVAEGQRVQTPVALGARITLPTPERNDGLGFVGWNTEAAGTGQTLDGTITVNGAVTLYAQWADPALTVTVPEMMRLEGAAVYLALYDGDGAMLTLQKAVGGKAELYALPEGAARWKLFCLNEDGRPLTKPMEELLP</sequence>
<feature type="signal peptide" evidence="2">
    <location>
        <begin position="1"/>
        <end position="27"/>
    </location>
</feature>
<dbReference type="AlphaFoldDB" id="A0A7G9B3D0"/>
<evidence type="ECO:0000313" key="3">
    <source>
        <dbReference type="EMBL" id="QNL44061.1"/>
    </source>
</evidence>
<dbReference type="RefSeq" id="WP_187332655.1">
    <property type="nucleotide sequence ID" value="NZ_CP060490.1"/>
</dbReference>
<proteinExistence type="predicted"/>
<dbReference type="Gene3D" id="2.60.40.4270">
    <property type="entry name" value="Listeria-Bacteroides repeat domain"/>
    <property type="match status" value="1"/>
</dbReference>
<gene>
    <name evidence="3" type="ORF">H8790_11505</name>
</gene>
<dbReference type="EMBL" id="CP060490">
    <property type="protein sequence ID" value="QNL44061.1"/>
    <property type="molecule type" value="Genomic_DNA"/>
</dbReference>
<dbReference type="GO" id="GO:0030313">
    <property type="term" value="C:cell envelope"/>
    <property type="evidence" value="ECO:0007669"/>
    <property type="project" value="UniProtKB-SubCell"/>
</dbReference>
<keyword evidence="4" id="KW-1185">Reference proteome</keyword>
<dbReference type="KEGG" id="ohi:H8790_11505"/>
<name>A0A7G9B3D0_9FIRM</name>
<dbReference type="InterPro" id="IPR013378">
    <property type="entry name" value="InlB-like_B-rpt"/>
</dbReference>
<organism evidence="3 4">
    <name type="scientific">Oscillibacter hominis</name>
    <dbReference type="NCBI Taxonomy" id="2763056"/>
    <lineage>
        <taxon>Bacteria</taxon>
        <taxon>Bacillati</taxon>
        <taxon>Bacillota</taxon>
        <taxon>Clostridia</taxon>
        <taxon>Eubacteriales</taxon>
        <taxon>Oscillospiraceae</taxon>
        <taxon>Oscillibacter</taxon>
    </lineage>
</organism>